<protein>
    <submittedName>
        <fullName evidence="3">Response regulator</fullName>
    </submittedName>
</protein>
<name>A0ABV6LFP5_9SPHI</name>
<feature type="modified residue" description="4-aspartylphosphate" evidence="1">
    <location>
        <position position="63"/>
    </location>
</feature>
<dbReference type="SMART" id="SM00448">
    <property type="entry name" value="REC"/>
    <property type="match status" value="1"/>
</dbReference>
<dbReference type="InterPro" id="IPR052893">
    <property type="entry name" value="TCS_response_regulator"/>
</dbReference>
<evidence type="ECO:0000259" key="2">
    <source>
        <dbReference type="PROSITE" id="PS50110"/>
    </source>
</evidence>
<keyword evidence="4" id="KW-1185">Reference proteome</keyword>
<evidence type="ECO:0000313" key="4">
    <source>
        <dbReference type="Proteomes" id="UP001589828"/>
    </source>
</evidence>
<dbReference type="InterPro" id="IPR001789">
    <property type="entry name" value="Sig_transdc_resp-reg_receiver"/>
</dbReference>
<keyword evidence="1" id="KW-0597">Phosphoprotein</keyword>
<gene>
    <name evidence="3" type="ORF">ACFFGT_28580</name>
</gene>
<proteinExistence type="predicted"/>
<feature type="domain" description="Response regulatory" evidence="2">
    <location>
        <begin position="6"/>
        <end position="131"/>
    </location>
</feature>
<dbReference type="PANTHER" id="PTHR44520:SF2">
    <property type="entry name" value="RESPONSE REGULATOR RCP1"/>
    <property type="match status" value="1"/>
</dbReference>
<dbReference type="Gene3D" id="3.40.50.2300">
    <property type="match status" value="1"/>
</dbReference>
<dbReference type="EMBL" id="JBHLTS010000078">
    <property type="protein sequence ID" value="MFC0518205.1"/>
    <property type="molecule type" value="Genomic_DNA"/>
</dbReference>
<evidence type="ECO:0000313" key="3">
    <source>
        <dbReference type="EMBL" id="MFC0518205.1"/>
    </source>
</evidence>
<evidence type="ECO:0000256" key="1">
    <source>
        <dbReference type="PROSITE-ProRule" id="PRU00169"/>
    </source>
</evidence>
<accession>A0ABV6LFP5</accession>
<organism evidence="3 4">
    <name type="scientific">Mucilaginibacter angelicae</name>
    <dbReference type="NCBI Taxonomy" id="869718"/>
    <lineage>
        <taxon>Bacteria</taxon>
        <taxon>Pseudomonadati</taxon>
        <taxon>Bacteroidota</taxon>
        <taxon>Sphingobacteriia</taxon>
        <taxon>Sphingobacteriales</taxon>
        <taxon>Sphingobacteriaceae</taxon>
        <taxon>Mucilaginibacter</taxon>
    </lineage>
</organism>
<sequence length="133" mass="15427">MMKLDIACMIDDDQMFTYLLSRQMKLIDFCETVLIFNNGEEALKYLRPIIESPETLPSVILLDINMPVLDGWQFLDEFTKFNIRKKITVYIVSSSIDQADHIKAGAYKQVSNFYVKPITKEHLISMLDEIKGK</sequence>
<dbReference type="Proteomes" id="UP001589828">
    <property type="component" value="Unassembled WGS sequence"/>
</dbReference>
<dbReference type="SUPFAM" id="SSF52172">
    <property type="entry name" value="CheY-like"/>
    <property type="match status" value="1"/>
</dbReference>
<dbReference type="PROSITE" id="PS50110">
    <property type="entry name" value="RESPONSE_REGULATORY"/>
    <property type="match status" value="1"/>
</dbReference>
<dbReference type="RefSeq" id="WP_377025932.1">
    <property type="nucleotide sequence ID" value="NZ_JBHLTS010000078.1"/>
</dbReference>
<dbReference type="InterPro" id="IPR011006">
    <property type="entry name" value="CheY-like_superfamily"/>
</dbReference>
<dbReference type="Pfam" id="PF00072">
    <property type="entry name" value="Response_reg"/>
    <property type="match status" value="1"/>
</dbReference>
<dbReference type="PANTHER" id="PTHR44520">
    <property type="entry name" value="RESPONSE REGULATOR RCP1-RELATED"/>
    <property type="match status" value="1"/>
</dbReference>
<reference evidence="3 4" key="1">
    <citation type="submission" date="2024-09" db="EMBL/GenBank/DDBJ databases">
        <authorList>
            <person name="Sun Q."/>
            <person name="Mori K."/>
        </authorList>
    </citation>
    <scope>NUCLEOTIDE SEQUENCE [LARGE SCALE GENOMIC DNA]</scope>
    <source>
        <strain evidence="3 4">NCAIM B.02415</strain>
    </source>
</reference>
<comment type="caution">
    <text evidence="3">The sequence shown here is derived from an EMBL/GenBank/DDBJ whole genome shotgun (WGS) entry which is preliminary data.</text>
</comment>